<comment type="pathway">
    <text evidence="1 9">Porphyrin-containing compound metabolism; protoporphyrin-IX biosynthesis; coproporphyrinogen-III from 5-aminolevulinate: step 3/4.</text>
</comment>
<dbReference type="PANTHER" id="PTHR38042">
    <property type="entry name" value="UROPORPHYRINOGEN-III SYNTHASE, CHLOROPLASTIC"/>
    <property type="match status" value="1"/>
</dbReference>
<protein>
    <recommendedName>
        <fullName evidence="7 9">Uroporphyrinogen-III synthase</fullName>
        <ecNumber evidence="3 9">4.2.1.75</ecNumber>
    </recommendedName>
</protein>
<dbReference type="RefSeq" id="WP_088520949.1">
    <property type="nucleotide sequence ID" value="NZ_FYDG01000005.1"/>
</dbReference>
<dbReference type="InterPro" id="IPR036108">
    <property type="entry name" value="4pyrrol_syn_uPrphyn_synt_sf"/>
</dbReference>
<keyword evidence="4 9" id="KW-0456">Lyase</keyword>
<dbReference type="AlphaFoldDB" id="A0A212RM42"/>
<evidence type="ECO:0000313" key="12">
    <source>
        <dbReference type="Proteomes" id="UP000198418"/>
    </source>
</evidence>
<evidence type="ECO:0000313" key="11">
    <source>
        <dbReference type="EMBL" id="SNB73601.1"/>
    </source>
</evidence>
<dbReference type="Proteomes" id="UP000198418">
    <property type="component" value="Unassembled WGS sequence"/>
</dbReference>
<sequence>MRLLVTRPVDEAARTAARLTALGHEPVLAPVLDIAPTGAVAPAGPFDLVIATSARALLPSYTVEAPLVCVGEKTAAAGRRAGFSVAATAPDAERLADALLKDASPRTALYLAGQERRADLETRLRAAGWRVDLVEVYAARPVAAWPRDIMSALAEGGIDGILHYSPRSAELAAKLTGEMWPRLAHFCLSPAVARICARCAGAITIFTASQPTEECLMTLIGEHRASLGVKTT</sequence>
<dbReference type="GO" id="GO:0006782">
    <property type="term" value="P:protoporphyrinogen IX biosynthetic process"/>
    <property type="evidence" value="ECO:0007669"/>
    <property type="project" value="UniProtKB-UniRule"/>
</dbReference>
<comment type="catalytic activity">
    <reaction evidence="8 9">
        <text>hydroxymethylbilane = uroporphyrinogen III + H2O</text>
        <dbReference type="Rhea" id="RHEA:18965"/>
        <dbReference type="ChEBI" id="CHEBI:15377"/>
        <dbReference type="ChEBI" id="CHEBI:57308"/>
        <dbReference type="ChEBI" id="CHEBI:57845"/>
        <dbReference type="EC" id="4.2.1.75"/>
    </reaction>
</comment>
<evidence type="ECO:0000259" key="10">
    <source>
        <dbReference type="Pfam" id="PF02602"/>
    </source>
</evidence>
<reference evidence="12" key="1">
    <citation type="submission" date="2017-06" db="EMBL/GenBank/DDBJ databases">
        <authorList>
            <person name="Varghese N."/>
            <person name="Submissions S."/>
        </authorList>
    </citation>
    <scope>NUCLEOTIDE SEQUENCE [LARGE SCALE GENOMIC DNA]</scope>
    <source>
        <strain evidence="12">DSM 137</strain>
    </source>
</reference>
<evidence type="ECO:0000256" key="2">
    <source>
        <dbReference type="ARBA" id="ARBA00008133"/>
    </source>
</evidence>
<dbReference type="EMBL" id="FYDG01000005">
    <property type="protein sequence ID" value="SNB73601.1"/>
    <property type="molecule type" value="Genomic_DNA"/>
</dbReference>
<keyword evidence="12" id="KW-1185">Reference proteome</keyword>
<proteinExistence type="inferred from homology"/>
<comment type="similarity">
    <text evidence="2 9">Belongs to the uroporphyrinogen-III synthase family.</text>
</comment>
<evidence type="ECO:0000256" key="7">
    <source>
        <dbReference type="ARBA" id="ARBA00040167"/>
    </source>
</evidence>
<dbReference type="OrthoDB" id="7163809at2"/>
<name>A0A212RM42_RHOAC</name>
<evidence type="ECO:0000256" key="1">
    <source>
        <dbReference type="ARBA" id="ARBA00004772"/>
    </source>
</evidence>
<evidence type="ECO:0000256" key="6">
    <source>
        <dbReference type="ARBA" id="ARBA00037589"/>
    </source>
</evidence>
<dbReference type="Gene3D" id="3.40.50.10090">
    <property type="match status" value="2"/>
</dbReference>
<dbReference type="InterPro" id="IPR003754">
    <property type="entry name" value="4pyrrol_synth_uPrphyn_synth"/>
</dbReference>
<evidence type="ECO:0000256" key="5">
    <source>
        <dbReference type="ARBA" id="ARBA00023244"/>
    </source>
</evidence>
<dbReference type="GO" id="GO:0004852">
    <property type="term" value="F:uroporphyrinogen-III synthase activity"/>
    <property type="evidence" value="ECO:0007669"/>
    <property type="project" value="UniProtKB-UniRule"/>
</dbReference>
<evidence type="ECO:0000256" key="8">
    <source>
        <dbReference type="ARBA" id="ARBA00048617"/>
    </source>
</evidence>
<evidence type="ECO:0000256" key="9">
    <source>
        <dbReference type="RuleBase" id="RU366031"/>
    </source>
</evidence>
<dbReference type="EC" id="4.2.1.75" evidence="3 9"/>
<dbReference type="SUPFAM" id="SSF69618">
    <property type="entry name" value="HemD-like"/>
    <property type="match status" value="1"/>
</dbReference>
<dbReference type="PANTHER" id="PTHR38042:SF1">
    <property type="entry name" value="UROPORPHYRINOGEN-III SYNTHASE, CHLOROPLASTIC"/>
    <property type="match status" value="1"/>
</dbReference>
<keyword evidence="5 9" id="KW-0627">Porphyrin biosynthesis</keyword>
<dbReference type="InterPro" id="IPR039793">
    <property type="entry name" value="UROS/Hem4"/>
</dbReference>
<dbReference type="GO" id="GO:0006780">
    <property type="term" value="P:uroporphyrinogen III biosynthetic process"/>
    <property type="evidence" value="ECO:0007669"/>
    <property type="project" value="UniProtKB-UniRule"/>
</dbReference>
<evidence type="ECO:0000256" key="4">
    <source>
        <dbReference type="ARBA" id="ARBA00023239"/>
    </source>
</evidence>
<gene>
    <name evidence="11" type="ORF">SAMN06265338_105179</name>
</gene>
<evidence type="ECO:0000256" key="3">
    <source>
        <dbReference type="ARBA" id="ARBA00013109"/>
    </source>
</evidence>
<feature type="domain" description="Tetrapyrrole biosynthesis uroporphyrinogen III synthase" evidence="10">
    <location>
        <begin position="14"/>
        <end position="214"/>
    </location>
</feature>
<organism evidence="11 12">
    <name type="scientific">Rhodoblastus acidophilus</name>
    <name type="common">Rhodopseudomonas acidophila</name>
    <dbReference type="NCBI Taxonomy" id="1074"/>
    <lineage>
        <taxon>Bacteria</taxon>
        <taxon>Pseudomonadati</taxon>
        <taxon>Pseudomonadota</taxon>
        <taxon>Alphaproteobacteria</taxon>
        <taxon>Hyphomicrobiales</taxon>
        <taxon>Rhodoblastaceae</taxon>
        <taxon>Rhodoblastus</taxon>
    </lineage>
</organism>
<accession>A0A212RM42</accession>
<dbReference type="CDD" id="cd06578">
    <property type="entry name" value="HemD"/>
    <property type="match status" value="1"/>
</dbReference>
<comment type="function">
    <text evidence="6 9">Catalyzes cyclization of the linear tetrapyrrole, hydroxymethylbilane, to the macrocyclic uroporphyrinogen III.</text>
</comment>
<dbReference type="Pfam" id="PF02602">
    <property type="entry name" value="HEM4"/>
    <property type="match status" value="1"/>
</dbReference>